<sequence length="158" mass="17896">MPYIIRNPFNHCVYITNNPIIFMDCRGWGWKVESCRYDDASCHTMREREKKYGLTDTQERQLELLWSQEVEKRKIEASAKVPSAVIMVQGERTAEAVQSKTVTMSEKEVLETRIHGKKPALRSSIEAVKITNVNVAVTELEGGVLGEEGLVQTTHTTA</sequence>
<dbReference type="AlphaFoldDB" id="A0A6G1JSN2"/>
<evidence type="ECO:0000313" key="2">
    <source>
        <dbReference type="Proteomes" id="UP000799428"/>
    </source>
</evidence>
<dbReference type="OrthoDB" id="3776608at2759"/>
<evidence type="ECO:0000313" key="1">
    <source>
        <dbReference type="EMBL" id="KAF2703614.1"/>
    </source>
</evidence>
<accession>A0A6G1JSN2</accession>
<name>A0A6G1JSN2_9PLEO</name>
<organism evidence="1 2">
    <name type="scientific">Pleomassaria siparia CBS 279.74</name>
    <dbReference type="NCBI Taxonomy" id="1314801"/>
    <lineage>
        <taxon>Eukaryota</taxon>
        <taxon>Fungi</taxon>
        <taxon>Dikarya</taxon>
        <taxon>Ascomycota</taxon>
        <taxon>Pezizomycotina</taxon>
        <taxon>Dothideomycetes</taxon>
        <taxon>Pleosporomycetidae</taxon>
        <taxon>Pleosporales</taxon>
        <taxon>Pleomassariaceae</taxon>
        <taxon>Pleomassaria</taxon>
    </lineage>
</organism>
<dbReference type="Proteomes" id="UP000799428">
    <property type="component" value="Unassembled WGS sequence"/>
</dbReference>
<protein>
    <submittedName>
        <fullName evidence="1">Uncharacterized protein</fullName>
    </submittedName>
</protein>
<keyword evidence="2" id="KW-1185">Reference proteome</keyword>
<gene>
    <name evidence="1" type="ORF">K504DRAFT_519863</name>
</gene>
<proteinExistence type="predicted"/>
<dbReference type="EMBL" id="MU005786">
    <property type="protein sequence ID" value="KAF2703614.1"/>
    <property type="molecule type" value="Genomic_DNA"/>
</dbReference>
<reference evidence="1" key="1">
    <citation type="journal article" date="2020" name="Stud. Mycol.">
        <title>101 Dothideomycetes genomes: a test case for predicting lifestyles and emergence of pathogens.</title>
        <authorList>
            <person name="Haridas S."/>
            <person name="Albert R."/>
            <person name="Binder M."/>
            <person name="Bloem J."/>
            <person name="Labutti K."/>
            <person name="Salamov A."/>
            <person name="Andreopoulos B."/>
            <person name="Baker S."/>
            <person name="Barry K."/>
            <person name="Bills G."/>
            <person name="Bluhm B."/>
            <person name="Cannon C."/>
            <person name="Castanera R."/>
            <person name="Culley D."/>
            <person name="Daum C."/>
            <person name="Ezra D."/>
            <person name="Gonzalez J."/>
            <person name="Henrissat B."/>
            <person name="Kuo A."/>
            <person name="Liang C."/>
            <person name="Lipzen A."/>
            <person name="Lutzoni F."/>
            <person name="Magnuson J."/>
            <person name="Mondo S."/>
            <person name="Nolan M."/>
            <person name="Ohm R."/>
            <person name="Pangilinan J."/>
            <person name="Park H.-J."/>
            <person name="Ramirez L."/>
            <person name="Alfaro M."/>
            <person name="Sun H."/>
            <person name="Tritt A."/>
            <person name="Yoshinaga Y."/>
            <person name="Zwiers L.-H."/>
            <person name="Turgeon B."/>
            <person name="Goodwin S."/>
            <person name="Spatafora J."/>
            <person name="Crous P."/>
            <person name="Grigoriev I."/>
        </authorList>
    </citation>
    <scope>NUCLEOTIDE SEQUENCE</scope>
    <source>
        <strain evidence="1">CBS 279.74</strain>
    </source>
</reference>